<evidence type="ECO:0000313" key="2">
    <source>
        <dbReference type="EMBL" id="AKH45807.1"/>
    </source>
</evidence>
<organism evidence="2">
    <name type="scientific">uncultured marine virus</name>
    <dbReference type="NCBI Taxonomy" id="186617"/>
    <lineage>
        <taxon>Viruses</taxon>
        <taxon>environmental samples</taxon>
    </lineage>
</organism>
<dbReference type="EMBL" id="KR029577">
    <property type="protein sequence ID" value="AKH45807.1"/>
    <property type="molecule type" value="Genomic_DNA"/>
</dbReference>
<feature type="compositionally biased region" description="Low complexity" evidence="1">
    <location>
        <begin position="17"/>
        <end position="35"/>
    </location>
</feature>
<protein>
    <submittedName>
        <fullName evidence="2">Uncharacterized protein</fullName>
    </submittedName>
</protein>
<proteinExistence type="predicted"/>
<accession>A0A0F7L2Y1</accession>
<feature type="compositionally biased region" description="Polar residues" evidence="1">
    <location>
        <begin position="45"/>
        <end position="54"/>
    </location>
</feature>
<reference evidence="2" key="1">
    <citation type="journal article" date="2015" name="Front. Microbiol.">
        <title>Combining genomic sequencing methods to explore viral diversity and reveal potential virus-host interactions.</title>
        <authorList>
            <person name="Chow C.E."/>
            <person name="Winget D.M."/>
            <person name="White R.A.III."/>
            <person name="Hallam S.J."/>
            <person name="Suttle C.A."/>
        </authorList>
    </citation>
    <scope>NUCLEOTIDE SEQUENCE</scope>
    <source>
        <strain evidence="2">Anoxic3_1</strain>
    </source>
</reference>
<reference evidence="2" key="2">
    <citation type="submission" date="2015-03" db="EMBL/GenBank/DDBJ databases">
        <authorList>
            <person name="Chow C.-E.T."/>
            <person name="Winget D.M."/>
            <person name="White R.A.III."/>
            <person name="Hallam S.J."/>
            <person name="Suttle C.A."/>
        </authorList>
    </citation>
    <scope>NUCLEOTIDE SEQUENCE</scope>
    <source>
        <strain evidence="2">Anoxic3_1</strain>
    </source>
</reference>
<sequence length="70" mass="7648">MLGLRVCCPASAEPATRRSAQPTRTRSRPRTSIARKSMKRPGRSWSGSAKSGTRPTHAPPERSRMNSTLA</sequence>
<evidence type="ECO:0000256" key="1">
    <source>
        <dbReference type="SAM" id="MobiDB-lite"/>
    </source>
</evidence>
<feature type="region of interest" description="Disordered" evidence="1">
    <location>
        <begin position="1"/>
        <end position="70"/>
    </location>
</feature>
<name>A0A0F7L2Y1_9VIRU</name>